<sequence>METRDRPLVSAVVITRDRPAKLADALASVRAQTYPNLELVVVDGSDEPVESLVRRRAGDRPVTYRRDDGEGPGAARNIGIRAASGEYVAFLDDDDRWLPEKAERQVAAFEPGVAVVYTGQFAVRDGERVGGRSPSLSGDVTEALLRGVPCAPTSTVMVRRATIDDAGAFDEGLPIWEDREWYVRLSEHGEFRPVPEKLVQRGIGEYDQLTDDFEAARDVAYPRFLDAHRERAAEYGAGCERMLVASLSRKLGATAMENGLYGEARRWLARSLRHEPGRRRTWVYLLVSLGGAPAWRGVRRLRRTYRSLTSRGTTTQSPDSCGTRGDPDRTQEDGRD</sequence>
<proteinExistence type="predicted"/>
<keyword evidence="3" id="KW-0808">Transferase</keyword>
<feature type="domain" description="Glycosyltransferase 2-like" evidence="2">
    <location>
        <begin position="10"/>
        <end position="133"/>
    </location>
</feature>
<evidence type="ECO:0000256" key="1">
    <source>
        <dbReference type="SAM" id="MobiDB-lite"/>
    </source>
</evidence>
<evidence type="ECO:0000259" key="2">
    <source>
        <dbReference type="Pfam" id="PF00535"/>
    </source>
</evidence>
<dbReference type="AlphaFoldDB" id="A0A1I6H4I6"/>
<organism evidence="3 4">
    <name type="scientific">Halorubrum sodomense</name>
    <dbReference type="NCBI Taxonomy" id="35743"/>
    <lineage>
        <taxon>Archaea</taxon>
        <taxon>Methanobacteriati</taxon>
        <taxon>Methanobacteriota</taxon>
        <taxon>Stenosarchaea group</taxon>
        <taxon>Halobacteria</taxon>
        <taxon>Halobacteriales</taxon>
        <taxon>Haloferacaceae</taxon>
        <taxon>Halorubrum</taxon>
    </lineage>
</organism>
<dbReference type="PANTHER" id="PTHR22916">
    <property type="entry name" value="GLYCOSYLTRANSFERASE"/>
    <property type="match status" value="1"/>
</dbReference>
<dbReference type="EMBL" id="FOYN01000003">
    <property type="protein sequence ID" value="SFR49406.1"/>
    <property type="molecule type" value="Genomic_DNA"/>
</dbReference>
<keyword evidence="4" id="KW-1185">Reference proteome</keyword>
<dbReference type="GO" id="GO:0016758">
    <property type="term" value="F:hexosyltransferase activity"/>
    <property type="evidence" value="ECO:0007669"/>
    <property type="project" value="UniProtKB-ARBA"/>
</dbReference>
<dbReference type="CDD" id="cd00761">
    <property type="entry name" value="Glyco_tranf_GTA_type"/>
    <property type="match status" value="1"/>
</dbReference>
<evidence type="ECO:0000313" key="4">
    <source>
        <dbReference type="Proteomes" id="UP000198932"/>
    </source>
</evidence>
<dbReference type="InterPro" id="IPR001173">
    <property type="entry name" value="Glyco_trans_2-like"/>
</dbReference>
<accession>A0A1I6H4I6</accession>
<dbReference type="Gene3D" id="3.90.550.10">
    <property type="entry name" value="Spore Coat Polysaccharide Biosynthesis Protein SpsA, Chain A"/>
    <property type="match status" value="1"/>
</dbReference>
<dbReference type="InterPro" id="IPR029044">
    <property type="entry name" value="Nucleotide-diphossugar_trans"/>
</dbReference>
<gene>
    <name evidence="3" type="ORF">SAMN04487937_2443</name>
</gene>
<protein>
    <submittedName>
        <fullName evidence="3">Glycosyl transferase family 2</fullName>
    </submittedName>
</protein>
<dbReference type="SUPFAM" id="SSF53448">
    <property type="entry name" value="Nucleotide-diphospho-sugar transferases"/>
    <property type="match status" value="1"/>
</dbReference>
<feature type="compositionally biased region" description="Basic and acidic residues" evidence="1">
    <location>
        <begin position="325"/>
        <end position="336"/>
    </location>
</feature>
<dbReference type="Pfam" id="PF00535">
    <property type="entry name" value="Glycos_transf_2"/>
    <property type="match status" value="1"/>
</dbReference>
<reference evidence="4" key="1">
    <citation type="submission" date="2016-10" db="EMBL/GenBank/DDBJ databases">
        <authorList>
            <person name="Varghese N."/>
            <person name="Submissions S."/>
        </authorList>
    </citation>
    <scope>NUCLEOTIDE SEQUENCE [LARGE SCALE GENOMIC DNA]</scope>
    <source>
        <strain evidence="4">RD 26</strain>
    </source>
</reference>
<evidence type="ECO:0000313" key="3">
    <source>
        <dbReference type="EMBL" id="SFR49406.1"/>
    </source>
</evidence>
<dbReference type="RefSeq" id="WP_092922526.1">
    <property type="nucleotide sequence ID" value="NZ_FOYN01000003.1"/>
</dbReference>
<dbReference type="PANTHER" id="PTHR22916:SF3">
    <property type="entry name" value="UDP-GLCNAC:BETAGAL BETA-1,3-N-ACETYLGLUCOSAMINYLTRANSFERASE-LIKE PROTEIN 1"/>
    <property type="match status" value="1"/>
</dbReference>
<name>A0A1I6H4I6_HALSD</name>
<dbReference type="STRING" id="35743.SAMN04487937_2443"/>
<feature type="region of interest" description="Disordered" evidence="1">
    <location>
        <begin position="306"/>
        <end position="336"/>
    </location>
</feature>
<dbReference type="Proteomes" id="UP000198932">
    <property type="component" value="Unassembled WGS sequence"/>
</dbReference>
<feature type="compositionally biased region" description="Low complexity" evidence="1">
    <location>
        <begin position="306"/>
        <end position="315"/>
    </location>
</feature>
<dbReference type="OrthoDB" id="46222at2157"/>